<dbReference type="AlphaFoldDB" id="A0A1V9ZHW4"/>
<feature type="coiled-coil region" evidence="1">
    <location>
        <begin position="38"/>
        <end position="65"/>
    </location>
</feature>
<dbReference type="Proteomes" id="UP000243217">
    <property type="component" value="Unassembled WGS sequence"/>
</dbReference>
<gene>
    <name evidence="2" type="ORF">THRCLA_06970</name>
</gene>
<evidence type="ECO:0000256" key="1">
    <source>
        <dbReference type="SAM" id="Coils"/>
    </source>
</evidence>
<proteinExistence type="predicted"/>
<accession>A0A1V9ZHW4</accession>
<comment type="caution">
    <text evidence="2">The sequence shown here is derived from an EMBL/GenBank/DDBJ whole genome shotgun (WGS) entry which is preliminary data.</text>
</comment>
<reference evidence="2 3" key="1">
    <citation type="journal article" date="2014" name="Genome Biol. Evol.">
        <title>The secreted proteins of Achlya hypogyna and Thraustotheca clavata identify the ancestral oomycete secretome and reveal gene acquisitions by horizontal gene transfer.</title>
        <authorList>
            <person name="Misner I."/>
            <person name="Blouin N."/>
            <person name="Leonard G."/>
            <person name="Richards T.A."/>
            <person name="Lane C.E."/>
        </authorList>
    </citation>
    <scope>NUCLEOTIDE SEQUENCE [LARGE SCALE GENOMIC DNA]</scope>
    <source>
        <strain evidence="2 3">ATCC 34112</strain>
    </source>
</reference>
<evidence type="ECO:0000313" key="2">
    <source>
        <dbReference type="EMBL" id="OQR97410.1"/>
    </source>
</evidence>
<name>A0A1V9ZHW4_9STRA</name>
<sequence length="610" mass="70713">MSGRIDEVEYSSREILFDAAKSVVIDGQVCLDKNTQQRQRLRDFRRREKQQIHDLRQQVDYLTRRIHAFGTKPLPWNDIALALQEPLRESLAINSKLNQLVLRYRKLAMTLHEYAYNTLPPPSINHFLPHYTDASNHVLLSDPLLRLQGFQWLTERLFHNTSSALHHCGTKPSTVGIMYMDSSISYLYLQNYRVVNATLAQVTEAQRRIYIDNTYPGAQGTLLDTEITSQAFDPTNFAYFDLDYTPQRHLHRIFVQDTRSVLVGLTIAKDEAQPGSPCYKSTEYGWSIAEFLTPTTTQVMEFWITTLHTPQTKSEYSKELKTPFEMLENESEIALQDRFYEHHQVEWRALAAHCSQLFDDTLNQVHVLPHLTSWQHYTLPHANQARVKSMSWITEWLYQNTTMALSHSKGEGYYLDFVPTETLDLSYTIHQQQFTMNISLQDISECQRRIYLDHQCPGLPASFIDHELTLSCFGRDISYFDLGDGSRAIYRIFTSPQRVVLVCSSIMDELFAKSVEYPENYGNGWIIMDQSDNSTTKVTELFITSVNNSIEALEKIMPGPIPSDLIVDDCKRQEIIQHYTKINAQENHKYCNQLFADTIRALEQDKLKMV</sequence>
<dbReference type="OrthoDB" id="79648at2759"/>
<organism evidence="2 3">
    <name type="scientific">Thraustotheca clavata</name>
    <dbReference type="NCBI Taxonomy" id="74557"/>
    <lineage>
        <taxon>Eukaryota</taxon>
        <taxon>Sar</taxon>
        <taxon>Stramenopiles</taxon>
        <taxon>Oomycota</taxon>
        <taxon>Saprolegniomycetes</taxon>
        <taxon>Saprolegniales</taxon>
        <taxon>Achlyaceae</taxon>
        <taxon>Thraustotheca</taxon>
    </lineage>
</organism>
<keyword evidence="3" id="KW-1185">Reference proteome</keyword>
<evidence type="ECO:0000313" key="3">
    <source>
        <dbReference type="Proteomes" id="UP000243217"/>
    </source>
</evidence>
<dbReference type="EMBL" id="JNBS01001914">
    <property type="protein sequence ID" value="OQR97410.1"/>
    <property type="molecule type" value="Genomic_DNA"/>
</dbReference>
<keyword evidence="1" id="KW-0175">Coiled coil</keyword>
<protein>
    <submittedName>
        <fullName evidence="2">Uncharacterized protein</fullName>
    </submittedName>
</protein>